<dbReference type="InterPro" id="IPR053147">
    <property type="entry name" value="Hsp_HslJ-like"/>
</dbReference>
<feature type="signal peptide" evidence="1">
    <location>
        <begin position="1"/>
        <end position="24"/>
    </location>
</feature>
<dbReference type="Pfam" id="PF03724">
    <property type="entry name" value="META"/>
    <property type="match status" value="1"/>
</dbReference>
<organism evidence="3 4">
    <name type="scientific">Cyclobacterium jeungdonense</name>
    <dbReference type="NCBI Taxonomy" id="708087"/>
    <lineage>
        <taxon>Bacteria</taxon>
        <taxon>Pseudomonadati</taxon>
        <taxon>Bacteroidota</taxon>
        <taxon>Cytophagia</taxon>
        <taxon>Cytophagales</taxon>
        <taxon>Cyclobacteriaceae</taxon>
        <taxon>Cyclobacterium</taxon>
    </lineage>
</organism>
<feature type="domain" description="DUF306" evidence="2">
    <location>
        <begin position="26"/>
        <end position="128"/>
    </location>
</feature>
<evidence type="ECO:0000313" key="4">
    <source>
        <dbReference type="Proteomes" id="UP001236663"/>
    </source>
</evidence>
<evidence type="ECO:0000259" key="2">
    <source>
        <dbReference type="Pfam" id="PF03724"/>
    </source>
</evidence>
<accession>A0ABT8C6K9</accession>
<dbReference type="RefSeq" id="WP_163384451.1">
    <property type="nucleotide sequence ID" value="NZ_JAUFQS010000007.1"/>
</dbReference>
<dbReference type="EMBL" id="JAUFQS010000007">
    <property type="protein sequence ID" value="MDN3688022.1"/>
    <property type="molecule type" value="Genomic_DNA"/>
</dbReference>
<gene>
    <name evidence="3" type="ORF">QWZ15_09290</name>
</gene>
<evidence type="ECO:0000313" key="3">
    <source>
        <dbReference type="EMBL" id="MDN3688022.1"/>
    </source>
</evidence>
<dbReference type="InterPro" id="IPR005184">
    <property type="entry name" value="DUF306_Meta_HslJ"/>
</dbReference>
<dbReference type="PANTHER" id="PTHR35535:SF2">
    <property type="entry name" value="DUF306 DOMAIN-CONTAINING PROTEIN"/>
    <property type="match status" value="1"/>
</dbReference>
<feature type="chain" id="PRO_5045841565" evidence="1">
    <location>
        <begin position="25"/>
        <end position="135"/>
    </location>
</feature>
<dbReference type="PANTHER" id="PTHR35535">
    <property type="entry name" value="HEAT SHOCK PROTEIN HSLJ"/>
    <property type="match status" value="1"/>
</dbReference>
<keyword evidence="1" id="KW-0732">Signal</keyword>
<dbReference type="InterPro" id="IPR038670">
    <property type="entry name" value="HslJ-like_sf"/>
</dbReference>
<dbReference type="Gene3D" id="2.40.128.270">
    <property type="match status" value="1"/>
</dbReference>
<reference evidence="4" key="1">
    <citation type="journal article" date="2019" name="Int. J. Syst. Evol. Microbiol.">
        <title>The Global Catalogue of Microorganisms (GCM) 10K type strain sequencing project: providing services to taxonomists for standard genome sequencing and annotation.</title>
        <authorList>
            <consortium name="The Broad Institute Genomics Platform"/>
            <consortium name="The Broad Institute Genome Sequencing Center for Infectious Disease"/>
            <person name="Wu L."/>
            <person name="Ma J."/>
        </authorList>
    </citation>
    <scope>NUCLEOTIDE SEQUENCE [LARGE SCALE GENOMIC DNA]</scope>
    <source>
        <strain evidence="4">CECT 7706</strain>
    </source>
</reference>
<protein>
    <submittedName>
        <fullName evidence="3">META domain-containing protein</fullName>
    </submittedName>
</protein>
<evidence type="ECO:0000256" key="1">
    <source>
        <dbReference type="SAM" id="SignalP"/>
    </source>
</evidence>
<comment type="caution">
    <text evidence="3">The sequence shown here is derived from an EMBL/GenBank/DDBJ whole genome shotgun (WGS) entry which is preliminary data.</text>
</comment>
<dbReference type="Proteomes" id="UP001236663">
    <property type="component" value="Unassembled WGS sequence"/>
</dbReference>
<keyword evidence="4" id="KW-1185">Reference proteome</keyword>
<name>A0ABT8C6K9_9BACT</name>
<sequence length="135" mass="14849">MKLFSTLTSLLVLSVLFFSCNSEPVTLSDHDWKVTDLAGSAATDDKLATLTLVFEEDQAIGGFAGCNDFRGAATFNREQIKFSTLYADNASCEDINLEKRYLSNLESSTSYTYSAGKLVLYDEGGNIVVEMEKNE</sequence>
<dbReference type="PROSITE" id="PS51257">
    <property type="entry name" value="PROKAR_LIPOPROTEIN"/>
    <property type="match status" value="1"/>
</dbReference>
<proteinExistence type="predicted"/>